<keyword evidence="5 7" id="KW-0503">Monooxygenase</keyword>
<comment type="similarity">
    <text evidence="1 5">Belongs to the FMO family.</text>
</comment>
<name>A0A200RBU9_MACCD</name>
<dbReference type="GO" id="GO:0004499">
    <property type="term" value="F:N,N-dimethylaniline monooxygenase activity"/>
    <property type="evidence" value="ECO:0007669"/>
    <property type="project" value="InterPro"/>
</dbReference>
<dbReference type="InterPro" id="IPR020946">
    <property type="entry name" value="Flavin_mOase-like"/>
</dbReference>
<evidence type="ECO:0000313" key="8">
    <source>
        <dbReference type="Proteomes" id="UP000195402"/>
    </source>
</evidence>
<evidence type="ECO:0000313" key="7">
    <source>
        <dbReference type="EMBL" id="OVA20190.1"/>
    </source>
</evidence>
<organism evidence="7 8">
    <name type="scientific">Macleaya cordata</name>
    <name type="common">Five-seeded plume-poppy</name>
    <name type="synonym">Bocconia cordata</name>
    <dbReference type="NCBI Taxonomy" id="56857"/>
    <lineage>
        <taxon>Eukaryota</taxon>
        <taxon>Viridiplantae</taxon>
        <taxon>Streptophyta</taxon>
        <taxon>Embryophyta</taxon>
        <taxon>Tracheophyta</taxon>
        <taxon>Spermatophyta</taxon>
        <taxon>Magnoliopsida</taxon>
        <taxon>Ranunculales</taxon>
        <taxon>Papaveraceae</taxon>
        <taxon>Papaveroideae</taxon>
        <taxon>Macleaya</taxon>
    </lineage>
</organism>
<dbReference type="Pfam" id="PF00743">
    <property type="entry name" value="FMO-like"/>
    <property type="match status" value="1"/>
</dbReference>
<dbReference type="Gene3D" id="3.50.50.60">
    <property type="entry name" value="FAD/NAD(P)-binding domain"/>
    <property type="match status" value="1"/>
</dbReference>
<evidence type="ECO:0000256" key="3">
    <source>
        <dbReference type="ARBA" id="ARBA00022827"/>
    </source>
</evidence>
<dbReference type="GO" id="GO:0050661">
    <property type="term" value="F:NADP binding"/>
    <property type="evidence" value="ECO:0007669"/>
    <property type="project" value="InterPro"/>
</dbReference>
<keyword evidence="2 5" id="KW-0285">Flavoprotein</keyword>
<dbReference type="PRINTS" id="PR00419">
    <property type="entry name" value="ADXRDTASE"/>
</dbReference>
<keyword evidence="3 5" id="KW-0274">FAD</keyword>
<dbReference type="InParanoid" id="A0A200RBU9"/>
<dbReference type="SUPFAM" id="SSF51905">
    <property type="entry name" value="FAD/NAD(P)-binding domain"/>
    <property type="match status" value="1"/>
</dbReference>
<protein>
    <recommendedName>
        <fullName evidence="5">Flavin-containing monooxygenase</fullName>
        <ecNumber evidence="5">1.-.-.-</ecNumber>
    </recommendedName>
</protein>
<evidence type="ECO:0000256" key="4">
    <source>
        <dbReference type="ARBA" id="ARBA00023002"/>
    </source>
</evidence>
<dbReference type="PANTHER" id="PTHR23023">
    <property type="entry name" value="DIMETHYLANILINE MONOOXYGENASE"/>
    <property type="match status" value="1"/>
</dbReference>
<dbReference type="InterPro" id="IPR036188">
    <property type="entry name" value="FAD/NAD-bd_sf"/>
</dbReference>
<reference evidence="7 8" key="1">
    <citation type="journal article" date="2017" name="Mol. Plant">
        <title>The Genome of Medicinal Plant Macleaya cordata Provides New Insights into Benzylisoquinoline Alkaloids Metabolism.</title>
        <authorList>
            <person name="Liu X."/>
            <person name="Liu Y."/>
            <person name="Huang P."/>
            <person name="Ma Y."/>
            <person name="Qing Z."/>
            <person name="Tang Q."/>
            <person name="Cao H."/>
            <person name="Cheng P."/>
            <person name="Zheng Y."/>
            <person name="Yuan Z."/>
            <person name="Zhou Y."/>
            <person name="Liu J."/>
            <person name="Tang Z."/>
            <person name="Zhuo Y."/>
            <person name="Zhang Y."/>
            <person name="Yu L."/>
            <person name="Huang J."/>
            <person name="Yang P."/>
            <person name="Peng Q."/>
            <person name="Zhang J."/>
            <person name="Jiang W."/>
            <person name="Zhang Z."/>
            <person name="Lin K."/>
            <person name="Ro D.K."/>
            <person name="Chen X."/>
            <person name="Xiong X."/>
            <person name="Shang Y."/>
            <person name="Huang S."/>
            <person name="Zeng J."/>
        </authorList>
    </citation>
    <scope>NUCLEOTIDE SEQUENCE [LARGE SCALE GENOMIC DNA]</scope>
    <source>
        <strain evidence="8">cv. BLH2017</strain>
        <tissue evidence="7">Root</tissue>
    </source>
</reference>
<comment type="cofactor">
    <cofactor evidence="5">
        <name>FAD</name>
        <dbReference type="ChEBI" id="CHEBI:57692"/>
    </cofactor>
</comment>
<keyword evidence="6" id="KW-0812">Transmembrane</keyword>
<dbReference type="OrthoDB" id="66881at2759"/>
<accession>A0A200RBU9</accession>
<keyword evidence="6" id="KW-0472">Membrane</keyword>
<dbReference type="GO" id="GO:0050660">
    <property type="term" value="F:flavin adenine dinucleotide binding"/>
    <property type="evidence" value="ECO:0007669"/>
    <property type="project" value="InterPro"/>
</dbReference>
<evidence type="ECO:0000256" key="1">
    <source>
        <dbReference type="ARBA" id="ARBA00009183"/>
    </source>
</evidence>
<evidence type="ECO:0000256" key="2">
    <source>
        <dbReference type="ARBA" id="ARBA00022630"/>
    </source>
</evidence>
<dbReference type="AlphaFoldDB" id="A0A200RBU9"/>
<dbReference type="STRING" id="56857.A0A200RBU9"/>
<dbReference type="InterPro" id="IPR050346">
    <property type="entry name" value="FMO-like"/>
</dbReference>
<keyword evidence="4 5" id="KW-0560">Oxidoreductase</keyword>
<dbReference type="Proteomes" id="UP000195402">
    <property type="component" value="Unassembled WGS sequence"/>
</dbReference>
<proteinExistence type="inferred from homology"/>
<keyword evidence="8" id="KW-1185">Reference proteome</keyword>
<sequence>MSSLIPSSSNLTSRKVAVIGAGAAGLVASRELGREGHEVVVYERNNRVEGTWVYDPNVESDQLGIDPSRSIVHSSLYESLRTNLPREIMGFRDYPFVSVVKNGVKKQRDPRRYPGHKEVLNYLEDFASDFQLTELIRFETEVVHVGLLLEEEEEEEGRKKWLVKSRRKSGRADGENNTSNCSSSVVDEVFDAVVVCSGHFTEPNIAEIPGTFFIFFLLLLYLLLCREI</sequence>
<evidence type="ECO:0000256" key="5">
    <source>
        <dbReference type="RuleBase" id="RU361177"/>
    </source>
</evidence>
<evidence type="ECO:0000256" key="6">
    <source>
        <dbReference type="SAM" id="Phobius"/>
    </source>
</evidence>
<gene>
    <name evidence="7" type="ORF">BVC80_1661g14</name>
</gene>
<dbReference type="OMA" id="PASCHEE"/>
<comment type="caution">
    <text evidence="7">The sequence shown here is derived from an EMBL/GenBank/DDBJ whole genome shotgun (WGS) entry which is preliminary data.</text>
</comment>
<feature type="transmembrane region" description="Helical" evidence="6">
    <location>
        <begin position="205"/>
        <end position="224"/>
    </location>
</feature>
<dbReference type="EC" id="1.-.-.-" evidence="5"/>
<dbReference type="EMBL" id="MVGT01000145">
    <property type="protein sequence ID" value="OVA20190.1"/>
    <property type="molecule type" value="Genomic_DNA"/>
</dbReference>
<keyword evidence="6" id="KW-1133">Transmembrane helix</keyword>